<feature type="transmembrane region" description="Helical" evidence="1">
    <location>
        <begin position="126"/>
        <end position="149"/>
    </location>
</feature>
<feature type="transmembrane region" description="Helical" evidence="1">
    <location>
        <begin position="36"/>
        <end position="56"/>
    </location>
</feature>
<dbReference type="EMBL" id="KZ819607">
    <property type="protein sequence ID" value="PWN31725.1"/>
    <property type="molecule type" value="Genomic_DNA"/>
</dbReference>
<name>A0A316V8C1_9BASI</name>
<keyword evidence="3" id="KW-1185">Reference proteome</keyword>
<dbReference type="GeneID" id="37022995"/>
<feature type="transmembrane region" description="Helical" evidence="1">
    <location>
        <begin position="169"/>
        <end position="188"/>
    </location>
</feature>
<keyword evidence="1" id="KW-1133">Transmembrane helix</keyword>
<dbReference type="RefSeq" id="XP_025352027.1">
    <property type="nucleotide sequence ID" value="XM_025501214.1"/>
</dbReference>
<organism evidence="2 3">
    <name type="scientific">Meira miltonrushii</name>
    <dbReference type="NCBI Taxonomy" id="1280837"/>
    <lineage>
        <taxon>Eukaryota</taxon>
        <taxon>Fungi</taxon>
        <taxon>Dikarya</taxon>
        <taxon>Basidiomycota</taxon>
        <taxon>Ustilaginomycotina</taxon>
        <taxon>Exobasidiomycetes</taxon>
        <taxon>Exobasidiales</taxon>
        <taxon>Brachybasidiaceae</taxon>
        <taxon>Meira</taxon>
    </lineage>
</organism>
<evidence type="ECO:0000313" key="2">
    <source>
        <dbReference type="EMBL" id="PWN31725.1"/>
    </source>
</evidence>
<dbReference type="Proteomes" id="UP000245771">
    <property type="component" value="Unassembled WGS sequence"/>
</dbReference>
<proteinExistence type="predicted"/>
<dbReference type="AlphaFoldDB" id="A0A316V8C1"/>
<feature type="transmembrane region" description="Helical" evidence="1">
    <location>
        <begin position="248"/>
        <end position="268"/>
    </location>
</feature>
<gene>
    <name evidence="2" type="ORF">FA14DRAFT_182516</name>
</gene>
<evidence type="ECO:0000313" key="3">
    <source>
        <dbReference type="Proteomes" id="UP000245771"/>
    </source>
</evidence>
<keyword evidence="1" id="KW-0812">Transmembrane</keyword>
<accession>A0A316V8C1</accession>
<sequence>MSDSVSLVNLTAEEKVQARIGYDEALQYSMFYFREAIIPVALFTPLVTLYVSFMLFSTSSQRRSFIYWCLVLAFVLNAIQTSAYIRFAVLGYHQHDGSIALRLANNLHLFVPWIFEMALTGKVYQLYSFVPVCVPTCFLAIRAGLYSAIITCTQRGDTSKLKGLYLGEYILQFMTTTYCSSLLVIKAIRLHRAQVHKDDTPKEQKLTYLRVVIELTLMTFAPGVPISLALVVMWCLHMRYDTEKIKEAMKLLILINTYGGLLWALFAAQWSTIRDIRTLHVTEQSHRNPDMVYRNHAEEIPMHEMPRPKRTSRPQSSQNDIIEVVPESDATPTISLSENLAAQTPPRKTLKRMWLGRRPAIGPERSGLNWLTRPKEIKVTEEHEDMIKARSIGSKRRK</sequence>
<feature type="transmembrane region" description="Helical" evidence="1">
    <location>
        <begin position="65"/>
        <end position="87"/>
    </location>
</feature>
<reference evidence="2 3" key="1">
    <citation type="journal article" date="2018" name="Mol. Biol. Evol.">
        <title>Broad Genomic Sampling Reveals a Smut Pathogenic Ancestry of the Fungal Clade Ustilaginomycotina.</title>
        <authorList>
            <person name="Kijpornyongpan T."/>
            <person name="Mondo S.J."/>
            <person name="Barry K."/>
            <person name="Sandor L."/>
            <person name="Lee J."/>
            <person name="Lipzen A."/>
            <person name="Pangilinan J."/>
            <person name="LaButti K."/>
            <person name="Hainaut M."/>
            <person name="Henrissat B."/>
            <person name="Grigoriev I.V."/>
            <person name="Spatafora J.W."/>
            <person name="Aime M.C."/>
        </authorList>
    </citation>
    <scope>NUCLEOTIDE SEQUENCE [LARGE SCALE GENOMIC DNA]</scope>
    <source>
        <strain evidence="2 3">MCA 3882</strain>
    </source>
</reference>
<dbReference type="InParanoid" id="A0A316V8C1"/>
<evidence type="ECO:0000256" key="1">
    <source>
        <dbReference type="SAM" id="Phobius"/>
    </source>
</evidence>
<feature type="transmembrane region" description="Helical" evidence="1">
    <location>
        <begin position="208"/>
        <end position="236"/>
    </location>
</feature>
<keyword evidence="1" id="KW-0472">Membrane</keyword>
<protein>
    <submittedName>
        <fullName evidence="2">Uncharacterized protein</fullName>
    </submittedName>
</protein>